<organism evidence="3 4">
    <name type="scientific">Candidatus Alistipes avicola</name>
    <dbReference type="NCBI Taxonomy" id="2838432"/>
    <lineage>
        <taxon>Bacteria</taxon>
        <taxon>Pseudomonadati</taxon>
        <taxon>Bacteroidota</taxon>
        <taxon>Bacteroidia</taxon>
        <taxon>Bacteroidales</taxon>
        <taxon>Rikenellaceae</taxon>
        <taxon>Alistipes</taxon>
    </lineage>
</organism>
<proteinExistence type="predicted"/>
<dbReference type="InterPro" id="IPR032272">
    <property type="entry name" value="DUF4834"/>
</dbReference>
<sequence length="133" mass="15044">MNILTAIIDGFVDFVRRNPILCLAILLLVLFAPSVAGGIAMFILYFILGIILLGVILMLSLRWRINRARRQMEEQFRSGGQNGSDPFSGRHNPQEGDIRIHKMEGSGEKRVRKDVGDYVDFEEIGNDSEQKTH</sequence>
<evidence type="ECO:0000256" key="1">
    <source>
        <dbReference type="SAM" id="MobiDB-lite"/>
    </source>
</evidence>
<accession>A0A9D2IDP6</accession>
<keyword evidence="2" id="KW-0812">Transmembrane</keyword>
<dbReference type="Proteomes" id="UP000824259">
    <property type="component" value="Unassembled WGS sequence"/>
</dbReference>
<dbReference type="AlphaFoldDB" id="A0A9D2IDP6"/>
<name>A0A9D2IDP6_9BACT</name>
<evidence type="ECO:0000313" key="3">
    <source>
        <dbReference type="EMBL" id="HJA98113.1"/>
    </source>
</evidence>
<feature type="region of interest" description="Disordered" evidence="1">
    <location>
        <begin position="74"/>
        <end position="111"/>
    </location>
</feature>
<feature type="compositionally biased region" description="Basic and acidic residues" evidence="1">
    <location>
        <begin position="92"/>
        <end position="111"/>
    </location>
</feature>
<gene>
    <name evidence="3" type="ORF">H9779_00720</name>
</gene>
<dbReference type="EMBL" id="DWYR01000003">
    <property type="protein sequence ID" value="HJA98113.1"/>
    <property type="molecule type" value="Genomic_DNA"/>
</dbReference>
<evidence type="ECO:0000313" key="4">
    <source>
        <dbReference type="Proteomes" id="UP000824259"/>
    </source>
</evidence>
<reference evidence="3" key="1">
    <citation type="journal article" date="2021" name="PeerJ">
        <title>Extensive microbial diversity within the chicken gut microbiome revealed by metagenomics and culture.</title>
        <authorList>
            <person name="Gilroy R."/>
            <person name="Ravi A."/>
            <person name="Getino M."/>
            <person name="Pursley I."/>
            <person name="Horton D.L."/>
            <person name="Alikhan N.F."/>
            <person name="Baker D."/>
            <person name="Gharbi K."/>
            <person name="Hall N."/>
            <person name="Watson M."/>
            <person name="Adriaenssens E.M."/>
            <person name="Foster-Nyarko E."/>
            <person name="Jarju S."/>
            <person name="Secka A."/>
            <person name="Antonio M."/>
            <person name="Oren A."/>
            <person name="Chaudhuri R.R."/>
            <person name="La Ragione R."/>
            <person name="Hildebrand F."/>
            <person name="Pallen M.J."/>
        </authorList>
    </citation>
    <scope>NUCLEOTIDE SEQUENCE</scope>
    <source>
        <strain evidence="3">CHK169-11906</strain>
    </source>
</reference>
<feature type="transmembrane region" description="Helical" evidence="2">
    <location>
        <begin position="20"/>
        <end position="36"/>
    </location>
</feature>
<keyword evidence="2" id="KW-0472">Membrane</keyword>
<reference evidence="3" key="2">
    <citation type="submission" date="2021-04" db="EMBL/GenBank/DDBJ databases">
        <authorList>
            <person name="Gilroy R."/>
        </authorList>
    </citation>
    <scope>NUCLEOTIDE SEQUENCE</scope>
    <source>
        <strain evidence="3">CHK169-11906</strain>
    </source>
</reference>
<feature type="transmembrane region" description="Helical" evidence="2">
    <location>
        <begin position="42"/>
        <end position="61"/>
    </location>
</feature>
<comment type="caution">
    <text evidence="3">The sequence shown here is derived from an EMBL/GenBank/DDBJ whole genome shotgun (WGS) entry which is preliminary data.</text>
</comment>
<dbReference type="Pfam" id="PF16118">
    <property type="entry name" value="DUF4834"/>
    <property type="match status" value="1"/>
</dbReference>
<keyword evidence="2" id="KW-1133">Transmembrane helix</keyword>
<evidence type="ECO:0000256" key="2">
    <source>
        <dbReference type="SAM" id="Phobius"/>
    </source>
</evidence>
<protein>
    <submittedName>
        <fullName evidence="3">DUF4834 family protein</fullName>
    </submittedName>
</protein>